<dbReference type="Pfam" id="PF08190">
    <property type="entry name" value="PIH1"/>
    <property type="match status" value="1"/>
</dbReference>
<dbReference type="InterPro" id="IPR050734">
    <property type="entry name" value="PIH1/Kintoun_subfamily"/>
</dbReference>
<feature type="domain" description="PIH1D1/2/3 CS-like" evidence="5">
    <location>
        <begin position="260"/>
        <end position="360"/>
    </location>
</feature>
<organism evidence="6">
    <name type="scientific">Spongospora subterranea</name>
    <dbReference type="NCBI Taxonomy" id="70186"/>
    <lineage>
        <taxon>Eukaryota</taxon>
        <taxon>Sar</taxon>
        <taxon>Rhizaria</taxon>
        <taxon>Endomyxa</taxon>
        <taxon>Phytomyxea</taxon>
        <taxon>Plasmodiophorida</taxon>
        <taxon>Plasmodiophoridae</taxon>
        <taxon>Spongospora</taxon>
    </lineage>
</organism>
<name>A0A0H5R668_9EUKA</name>
<evidence type="ECO:0000259" key="4">
    <source>
        <dbReference type="Pfam" id="PF08190"/>
    </source>
</evidence>
<dbReference type="GO" id="GO:0005737">
    <property type="term" value="C:cytoplasm"/>
    <property type="evidence" value="ECO:0007669"/>
    <property type="project" value="TreeGrafter"/>
</dbReference>
<sequence>MSSGASPLDTLTGEERNRLLDAMRNPEFATLLAEYAKDISDPKTRKENDMYLQQLEQQHSLPEGIKLLKPAPLFCIKALHPEYGKLFVNVCVSELVASPSPKKCQGGVNWNIPYSCSTQRPVKTTSSGKEALAVDVTFHSSIAKSIQNIRFKSLTELTALEGAEKVVQRTYNRPYRVLIKCKCKDGPPAIMRLAGDDNANPVLSPPGFKQNPKPDDCKAATFGPTTANTKLQETDDKGNKTECDDNADHYDAIGTSKLEVPSFKIVERGQFQLSDCTLNSPLVGSTRPKFIVVKIDLPAVTHLADRSGVELDVAADHISFEIKNLYAPLRIQLPYTVDQDSGKARFSSTDHVLSVTLPVVQTQPVLAYPKDPTADVHEAVKIETSPEPKPSSVNGRHLSNFESQGHDDQVINAVSADTEAENSSEIAKTDSTSTIENDKTVLSSPFVENLSKTSNYTGDDNAAGTDSGADIDTERSSHQVTSASNATEPNESQETVIDCALGNLDTTDIQSTVRRNGLRNGVMFNID</sequence>
<dbReference type="AlphaFoldDB" id="A0A0H5R668"/>
<dbReference type="InterPro" id="IPR012981">
    <property type="entry name" value="PIH1_N"/>
</dbReference>
<feature type="compositionally biased region" description="Polar residues" evidence="3">
    <location>
        <begin position="421"/>
        <end position="443"/>
    </location>
</feature>
<evidence type="ECO:0000313" key="6">
    <source>
        <dbReference type="EMBL" id="CRZ09628.1"/>
    </source>
</evidence>
<dbReference type="Pfam" id="PF18201">
    <property type="entry name" value="PIH1_CS"/>
    <property type="match status" value="1"/>
</dbReference>
<evidence type="ECO:0000256" key="1">
    <source>
        <dbReference type="ARBA" id="ARBA00008511"/>
    </source>
</evidence>
<dbReference type="EMBL" id="HACM01009186">
    <property type="protein sequence ID" value="CRZ09628.1"/>
    <property type="molecule type" value="Transcribed_RNA"/>
</dbReference>
<accession>A0A0H5R668</accession>
<dbReference type="PANTHER" id="PTHR22997:SF0">
    <property type="entry name" value="PIH1 DOMAIN-CONTAINING PROTEIN 1"/>
    <property type="match status" value="1"/>
</dbReference>
<reference evidence="6" key="1">
    <citation type="submission" date="2015-04" db="EMBL/GenBank/DDBJ databases">
        <title>The genome sequence of the plant pathogenic Rhizarian Plasmodiophora brassicae reveals insights in its biotrophic life cycle and the origin of chitin synthesis.</title>
        <authorList>
            <person name="Schwelm A."/>
            <person name="Fogelqvist J."/>
            <person name="Knaust A."/>
            <person name="Julke S."/>
            <person name="Lilja T."/>
            <person name="Dhandapani V."/>
            <person name="Bonilla-Rosso G."/>
            <person name="Karlsson M."/>
            <person name="Shevchenko A."/>
            <person name="Choi S.R."/>
            <person name="Kim H.G."/>
            <person name="Park J.Y."/>
            <person name="Lim Y.P."/>
            <person name="Ludwig-Muller J."/>
            <person name="Dixelius C."/>
        </authorList>
    </citation>
    <scope>NUCLEOTIDE SEQUENCE</scope>
    <source>
        <tissue evidence="6">Potato root galls</tissue>
    </source>
</reference>
<dbReference type="CDD" id="cd00298">
    <property type="entry name" value="ACD_sHsps_p23-like"/>
    <property type="match status" value="1"/>
</dbReference>
<evidence type="ECO:0000256" key="2">
    <source>
        <dbReference type="ARBA" id="ARBA00040540"/>
    </source>
</evidence>
<feature type="domain" description="PIH1 N-terminal" evidence="4">
    <location>
        <begin position="39"/>
        <end position="187"/>
    </location>
</feature>
<protein>
    <recommendedName>
        <fullName evidence="2">PIH1 domain-containing protein 1</fullName>
    </recommendedName>
</protein>
<dbReference type="InterPro" id="IPR041442">
    <property type="entry name" value="PIH1D1/2/3_CS-like"/>
</dbReference>
<comment type="similarity">
    <text evidence="1">Belongs to the PIH1 family.</text>
</comment>
<evidence type="ECO:0000256" key="3">
    <source>
        <dbReference type="SAM" id="MobiDB-lite"/>
    </source>
</evidence>
<evidence type="ECO:0000259" key="5">
    <source>
        <dbReference type="Pfam" id="PF18201"/>
    </source>
</evidence>
<feature type="region of interest" description="Disordered" evidence="3">
    <location>
        <begin position="383"/>
        <end position="494"/>
    </location>
</feature>
<proteinExistence type="inferred from homology"/>
<dbReference type="PANTHER" id="PTHR22997">
    <property type="entry name" value="PIH1 DOMAIN-CONTAINING PROTEIN 1"/>
    <property type="match status" value="1"/>
</dbReference>
<feature type="compositionally biased region" description="Polar residues" evidence="3">
    <location>
        <begin position="478"/>
        <end position="494"/>
    </location>
</feature>